<dbReference type="PROSITE" id="PS00976">
    <property type="entry name" value="NMT_2"/>
    <property type="match status" value="1"/>
</dbReference>
<comment type="subcellular location">
    <subcellularLocation>
        <location evidence="1">Membrane</location>
        <topology evidence="1">Lipid-anchor</topology>
    </subcellularLocation>
</comment>
<name>A0ABS4E7W0_9FIRM</name>
<keyword evidence="6" id="KW-0449">Lipoprotein</keyword>
<protein>
    <submittedName>
        <fullName evidence="8">D-methionine transport system substrate-binding protein</fullName>
    </submittedName>
</protein>
<keyword evidence="5" id="KW-0564">Palmitate</keyword>
<dbReference type="RefSeq" id="WP_209455602.1">
    <property type="nucleotide sequence ID" value="NZ_BAAACS010000017.1"/>
</dbReference>
<keyword evidence="4" id="KW-0472">Membrane</keyword>
<evidence type="ECO:0000256" key="1">
    <source>
        <dbReference type="ARBA" id="ARBA00004635"/>
    </source>
</evidence>
<evidence type="ECO:0000256" key="2">
    <source>
        <dbReference type="ARBA" id="ARBA00008973"/>
    </source>
</evidence>
<evidence type="ECO:0000313" key="9">
    <source>
        <dbReference type="Proteomes" id="UP000767291"/>
    </source>
</evidence>
<accession>A0ABS4E7W0</accession>
<sequence length="271" mass="30288">MKKISYLLLLSCIMTFFAVGCSKPTNESNSKNDEKKEIVIGVSSVSKDLGYSGKEELEKMGYKVDIKVFDDYVLPNDALVEGSIDANFYQHESYMINYNKSKKSDIVMLEPKLYNYYSGLYSVKASKIEDLPEGGYIGIAEDASNMSEQLKQFEEAGLIKLNDKPSIGEFFTPADVIENKKNYKFGQGDGNKYKNMEDYTCLIGTSNTMAEAGIDPTKNLLKKFVDPELALGISVIKENKDKQWAKDIMKAYSSEVAKSKVPKESGFEAAE</sequence>
<evidence type="ECO:0000256" key="7">
    <source>
        <dbReference type="SAM" id="SignalP"/>
    </source>
</evidence>
<dbReference type="InterPro" id="IPR022678">
    <property type="entry name" value="NMT_CS"/>
</dbReference>
<dbReference type="SUPFAM" id="SSF53850">
    <property type="entry name" value="Periplasmic binding protein-like II"/>
    <property type="match status" value="1"/>
</dbReference>
<keyword evidence="9" id="KW-1185">Reference proteome</keyword>
<dbReference type="EMBL" id="JAGGJX010000001">
    <property type="protein sequence ID" value="MBP1854012.1"/>
    <property type="molecule type" value="Genomic_DNA"/>
</dbReference>
<evidence type="ECO:0000256" key="3">
    <source>
        <dbReference type="ARBA" id="ARBA00022729"/>
    </source>
</evidence>
<dbReference type="PANTHER" id="PTHR30429:SF0">
    <property type="entry name" value="METHIONINE-BINDING LIPOPROTEIN METQ"/>
    <property type="match status" value="1"/>
</dbReference>
<proteinExistence type="inferred from homology"/>
<comment type="caution">
    <text evidence="8">The sequence shown here is derived from an EMBL/GenBank/DDBJ whole genome shotgun (WGS) entry which is preliminary data.</text>
</comment>
<keyword evidence="3 7" id="KW-0732">Signal</keyword>
<feature type="signal peptide" evidence="7">
    <location>
        <begin position="1"/>
        <end position="18"/>
    </location>
</feature>
<evidence type="ECO:0000256" key="5">
    <source>
        <dbReference type="ARBA" id="ARBA00023139"/>
    </source>
</evidence>
<gene>
    <name evidence="8" type="ORF">J2Z43_000402</name>
</gene>
<dbReference type="Gene3D" id="3.40.190.10">
    <property type="entry name" value="Periplasmic binding protein-like II"/>
    <property type="match status" value="2"/>
</dbReference>
<dbReference type="PANTHER" id="PTHR30429">
    <property type="entry name" value="D-METHIONINE-BINDING LIPOPROTEIN METQ"/>
    <property type="match status" value="1"/>
</dbReference>
<feature type="chain" id="PRO_5045251717" evidence="7">
    <location>
        <begin position="19"/>
        <end position="271"/>
    </location>
</feature>
<dbReference type="Pfam" id="PF03180">
    <property type="entry name" value="Lipoprotein_9"/>
    <property type="match status" value="1"/>
</dbReference>
<dbReference type="Proteomes" id="UP000767291">
    <property type="component" value="Unassembled WGS sequence"/>
</dbReference>
<dbReference type="InterPro" id="IPR004872">
    <property type="entry name" value="Lipoprotein_NlpA"/>
</dbReference>
<organism evidence="8 9">
    <name type="scientific">Metaclostridioides mangenotii</name>
    <dbReference type="NCBI Taxonomy" id="1540"/>
    <lineage>
        <taxon>Bacteria</taxon>
        <taxon>Bacillati</taxon>
        <taxon>Bacillota</taxon>
        <taxon>Clostridia</taxon>
        <taxon>Peptostreptococcales</taxon>
        <taxon>Peptostreptococcaceae</taxon>
        <taxon>Metaclostridioides</taxon>
    </lineage>
</organism>
<comment type="similarity">
    <text evidence="2">Belongs to the NlpA lipoprotein family.</text>
</comment>
<evidence type="ECO:0000313" key="8">
    <source>
        <dbReference type="EMBL" id="MBP1854012.1"/>
    </source>
</evidence>
<dbReference type="PROSITE" id="PS51257">
    <property type="entry name" value="PROKAR_LIPOPROTEIN"/>
    <property type="match status" value="1"/>
</dbReference>
<evidence type="ECO:0000256" key="6">
    <source>
        <dbReference type="ARBA" id="ARBA00023288"/>
    </source>
</evidence>
<evidence type="ECO:0000256" key="4">
    <source>
        <dbReference type="ARBA" id="ARBA00023136"/>
    </source>
</evidence>
<reference evidence="8 9" key="1">
    <citation type="submission" date="2021-03" db="EMBL/GenBank/DDBJ databases">
        <title>Genomic Encyclopedia of Type Strains, Phase IV (KMG-IV): sequencing the most valuable type-strain genomes for metagenomic binning, comparative biology and taxonomic classification.</title>
        <authorList>
            <person name="Goeker M."/>
        </authorList>
    </citation>
    <scope>NUCLEOTIDE SEQUENCE [LARGE SCALE GENOMIC DNA]</scope>
    <source>
        <strain evidence="8 9">DSM 1289</strain>
    </source>
</reference>